<proteinExistence type="predicted"/>
<dbReference type="AlphaFoldDB" id="A0A3D9L7B3"/>
<name>A0A3D9L7B3_MARFU</name>
<reference evidence="2 3" key="1">
    <citation type="submission" date="2018-07" db="EMBL/GenBank/DDBJ databases">
        <title>Genomic Encyclopedia of Type Strains, Phase IV (KMG-IV): sequencing the most valuable type-strain genomes for metagenomic binning, comparative biology and taxonomic classification.</title>
        <authorList>
            <person name="Goeker M."/>
        </authorList>
    </citation>
    <scope>NUCLEOTIDE SEQUENCE [LARGE SCALE GENOMIC DNA]</scope>
    <source>
        <strain evidence="2 3">DSM 4134</strain>
    </source>
</reference>
<dbReference type="EMBL" id="QREG01000003">
    <property type="protein sequence ID" value="REE01771.1"/>
    <property type="molecule type" value="Genomic_DNA"/>
</dbReference>
<gene>
    <name evidence="2" type="ORF">C7460_103288</name>
</gene>
<organism evidence="2 3">
    <name type="scientific">Marinoscillum furvescens DSM 4134</name>
    <dbReference type="NCBI Taxonomy" id="1122208"/>
    <lineage>
        <taxon>Bacteria</taxon>
        <taxon>Pseudomonadati</taxon>
        <taxon>Bacteroidota</taxon>
        <taxon>Cytophagia</taxon>
        <taxon>Cytophagales</taxon>
        <taxon>Reichenbachiellaceae</taxon>
        <taxon>Marinoscillum</taxon>
    </lineage>
</organism>
<accession>A0A3D9L7B3</accession>
<keyword evidence="1" id="KW-0732">Signal</keyword>
<comment type="caution">
    <text evidence="2">The sequence shown here is derived from an EMBL/GenBank/DDBJ whole genome shotgun (WGS) entry which is preliminary data.</text>
</comment>
<feature type="signal peptide" evidence="1">
    <location>
        <begin position="1"/>
        <end position="21"/>
    </location>
</feature>
<evidence type="ECO:0000313" key="3">
    <source>
        <dbReference type="Proteomes" id="UP000256779"/>
    </source>
</evidence>
<evidence type="ECO:0000256" key="1">
    <source>
        <dbReference type="SAM" id="SignalP"/>
    </source>
</evidence>
<protein>
    <submittedName>
        <fullName evidence="2">Uncharacterized protein</fullName>
    </submittedName>
</protein>
<dbReference type="Proteomes" id="UP000256779">
    <property type="component" value="Unassembled WGS sequence"/>
</dbReference>
<evidence type="ECO:0000313" key="2">
    <source>
        <dbReference type="EMBL" id="REE01771.1"/>
    </source>
</evidence>
<keyword evidence="3" id="KW-1185">Reference proteome</keyword>
<feature type="chain" id="PRO_5017573897" evidence="1">
    <location>
        <begin position="22"/>
        <end position="706"/>
    </location>
</feature>
<sequence length="706" mass="81320">MKKLLSASLLIVCIACQPLFAQNVFPGSYFKDARLLVDTMEYSYQRDAIFRQGKEQLAFAYNDEEEVAEVYLTFDEQAPKAIRLIPSGDFFQIDSLLIFEKYARFKVKFNGLTNSEFVKFTLDVTMDSTNSELVELPLFPYTQTYVELYPSNEEVFIGEEKVFELTTNNVDNIVIDNRWTEGLPINYRITREGGNLLLHILPNALGEQILNVPIRLKKPYMRNGDLHYELRPIQYQFSIKSGRLVFLQFDQQEVTPGEDKTEPIEVQLDNNRFLRLNKTYRIENQEESGGPLIAELYTKARLNNDKILCLLRPYAFHRKSEGYLYIKDGDVPRFVTNVDITPKTRIQSIYIQRDGKDWKKTNAVHPGETVNIRLEGEGLHKANFSFPGASNLEYDSLIKNEHISLFRIKVPLSINANNIEIFNHNESTGQSLRVVEYQKPREFDFIKLDFGDRTMRLSDVDKPIYYEHTLTDLVFDFDRSQIDAGSDLYGPQYITIKVKISNKKGNLIELYQFDQLVICPNEASPRFVNYDTKNCLPDDINLNNYISKKTSELDEWSRIELEISHLKDKYGGEGRTKKVRIHLKREYNFDIDVSFPAGLLILKHGTEKFANFGGPSFAMIAQMSFYQPGKIAKYQPWKVGAGFIAIDAFNFSDNNNSRDVGLVVIGSLYPTSSDNRLTFPLYAGFGYLMSSQKPFFLVGPGIRVRL</sequence>